<keyword evidence="5" id="KW-0326">Glycosidase</keyword>
<dbReference type="KEGG" id="fcy:FRACYDRAFT_160865"/>
<evidence type="ECO:0000256" key="2">
    <source>
        <dbReference type="ARBA" id="ARBA00022801"/>
    </source>
</evidence>
<evidence type="ECO:0000259" key="6">
    <source>
        <dbReference type="SMART" id="SM00478"/>
    </source>
</evidence>
<name>A0A1E7EQ37_9STRA</name>
<dbReference type="GO" id="GO:0003906">
    <property type="term" value="F:DNA-(apurinic or apyrimidinic site) endonuclease activity"/>
    <property type="evidence" value="ECO:0007669"/>
    <property type="project" value="TreeGrafter"/>
</dbReference>
<feature type="non-terminal residue" evidence="7">
    <location>
        <position position="1"/>
    </location>
</feature>
<dbReference type="Pfam" id="PF00730">
    <property type="entry name" value="HhH-GPD"/>
    <property type="match status" value="1"/>
</dbReference>
<dbReference type="GO" id="GO:0005634">
    <property type="term" value="C:nucleus"/>
    <property type="evidence" value="ECO:0007669"/>
    <property type="project" value="TreeGrafter"/>
</dbReference>
<accession>A0A1E7EQ37</accession>
<dbReference type="InterPro" id="IPR023170">
    <property type="entry name" value="HhH_base_excis_C"/>
</dbReference>
<dbReference type="GO" id="GO:0016829">
    <property type="term" value="F:lyase activity"/>
    <property type="evidence" value="ECO:0007669"/>
    <property type="project" value="UniProtKB-KW"/>
</dbReference>
<dbReference type="SUPFAM" id="SSF48150">
    <property type="entry name" value="DNA-glycosylase"/>
    <property type="match status" value="1"/>
</dbReference>
<feature type="domain" description="HhH-GPD" evidence="6">
    <location>
        <begin position="18"/>
        <end position="173"/>
    </location>
</feature>
<dbReference type="PANTHER" id="PTHR43286">
    <property type="entry name" value="ENDONUCLEASE III-LIKE PROTEIN 1"/>
    <property type="match status" value="1"/>
</dbReference>
<dbReference type="InterPro" id="IPR011257">
    <property type="entry name" value="DNA_glycosylase"/>
</dbReference>
<protein>
    <submittedName>
        <fullName evidence="7">DNA glycosylase</fullName>
    </submittedName>
</protein>
<dbReference type="InterPro" id="IPR003265">
    <property type="entry name" value="HhH-GPD_domain"/>
</dbReference>
<dbReference type="OrthoDB" id="2099276at2759"/>
<reference evidence="7 8" key="1">
    <citation type="submission" date="2016-09" db="EMBL/GenBank/DDBJ databases">
        <title>Extensive genetic diversity and differential bi-allelic expression allows diatom success in the polar Southern Ocean.</title>
        <authorList>
            <consortium name="DOE Joint Genome Institute"/>
            <person name="Mock T."/>
            <person name="Otillar R.P."/>
            <person name="Strauss J."/>
            <person name="Dupont C."/>
            <person name="Frickenhaus S."/>
            <person name="Maumus F."/>
            <person name="Mcmullan M."/>
            <person name="Sanges R."/>
            <person name="Schmutz J."/>
            <person name="Toseland A."/>
            <person name="Valas R."/>
            <person name="Veluchamy A."/>
            <person name="Ward B.J."/>
            <person name="Allen A."/>
            <person name="Barry K."/>
            <person name="Falciatore A."/>
            <person name="Ferrante M."/>
            <person name="Fortunato A.E."/>
            <person name="Gloeckner G."/>
            <person name="Gruber A."/>
            <person name="Hipkin R."/>
            <person name="Janech M."/>
            <person name="Kroth P."/>
            <person name="Leese F."/>
            <person name="Lindquist E."/>
            <person name="Lyon B.R."/>
            <person name="Martin J."/>
            <person name="Mayer C."/>
            <person name="Parker M."/>
            <person name="Quesneville H."/>
            <person name="Raymond J."/>
            <person name="Uhlig C."/>
            <person name="Valentin K.U."/>
            <person name="Worden A.Z."/>
            <person name="Armbrust E.V."/>
            <person name="Bowler C."/>
            <person name="Green B."/>
            <person name="Moulton V."/>
            <person name="Van Oosterhout C."/>
            <person name="Grigoriev I."/>
        </authorList>
    </citation>
    <scope>NUCLEOTIDE SEQUENCE [LARGE SCALE GENOMIC DNA]</scope>
    <source>
        <strain evidence="7 8">CCMP1102</strain>
    </source>
</reference>
<dbReference type="InParanoid" id="A0A1E7EQ37"/>
<keyword evidence="8" id="KW-1185">Reference proteome</keyword>
<dbReference type="GO" id="GO:0006289">
    <property type="term" value="P:nucleotide-excision repair"/>
    <property type="evidence" value="ECO:0007669"/>
    <property type="project" value="TreeGrafter"/>
</dbReference>
<keyword evidence="1" id="KW-0227">DNA damage</keyword>
<dbReference type="Gene3D" id="1.10.1670.10">
    <property type="entry name" value="Helix-hairpin-Helix base-excision DNA repair enzymes (C-terminal)"/>
    <property type="match status" value="1"/>
</dbReference>
<dbReference type="CDD" id="cd00056">
    <property type="entry name" value="ENDO3c"/>
    <property type="match status" value="1"/>
</dbReference>
<dbReference type="AlphaFoldDB" id="A0A1E7EQ37"/>
<keyword evidence="2" id="KW-0378">Hydrolase</keyword>
<keyword evidence="4" id="KW-0456">Lyase</keyword>
<dbReference type="Gene3D" id="1.10.340.30">
    <property type="entry name" value="Hypothetical protein, domain 2"/>
    <property type="match status" value="1"/>
</dbReference>
<evidence type="ECO:0000313" key="7">
    <source>
        <dbReference type="EMBL" id="OEU08072.1"/>
    </source>
</evidence>
<gene>
    <name evidence="7" type="ORF">FRACYDRAFT_160865</name>
</gene>
<evidence type="ECO:0000313" key="8">
    <source>
        <dbReference type="Proteomes" id="UP000095751"/>
    </source>
</evidence>
<dbReference type="PANTHER" id="PTHR43286:SF1">
    <property type="entry name" value="ENDONUCLEASE III-LIKE PROTEIN 1"/>
    <property type="match status" value="1"/>
</dbReference>
<evidence type="ECO:0000256" key="1">
    <source>
        <dbReference type="ARBA" id="ARBA00022763"/>
    </source>
</evidence>
<dbReference type="EMBL" id="KV784382">
    <property type="protein sequence ID" value="OEU08072.1"/>
    <property type="molecule type" value="Genomic_DNA"/>
</dbReference>
<proteinExistence type="predicted"/>
<dbReference type="SMART" id="SM00478">
    <property type="entry name" value="ENDO3c"/>
    <property type="match status" value="1"/>
</dbReference>
<keyword evidence="3" id="KW-0234">DNA repair</keyword>
<dbReference type="Proteomes" id="UP000095751">
    <property type="component" value="Unassembled WGS sequence"/>
</dbReference>
<evidence type="ECO:0000256" key="4">
    <source>
        <dbReference type="ARBA" id="ARBA00023239"/>
    </source>
</evidence>
<evidence type="ECO:0000256" key="3">
    <source>
        <dbReference type="ARBA" id="ARBA00023204"/>
    </source>
</evidence>
<organism evidence="7 8">
    <name type="scientific">Fragilariopsis cylindrus CCMP1102</name>
    <dbReference type="NCBI Taxonomy" id="635003"/>
    <lineage>
        <taxon>Eukaryota</taxon>
        <taxon>Sar</taxon>
        <taxon>Stramenopiles</taxon>
        <taxon>Ochrophyta</taxon>
        <taxon>Bacillariophyta</taxon>
        <taxon>Bacillariophyceae</taxon>
        <taxon>Bacillariophycidae</taxon>
        <taxon>Bacillariales</taxon>
        <taxon>Bacillariaceae</taxon>
        <taxon>Fragilariopsis</taxon>
    </lineage>
</organism>
<dbReference type="GO" id="GO:0000703">
    <property type="term" value="F:oxidized pyrimidine nucleobase lesion DNA N-glycosylase activity"/>
    <property type="evidence" value="ECO:0007669"/>
    <property type="project" value="TreeGrafter"/>
</dbReference>
<dbReference type="GO" id="GO:0006285">
    <property type="term" value="P:base-excision repair, AP site formation"/>
    <property type="evidence" value="ECO:0007669"/>
    <property type="project" value="TreeGrafter"/>
</dbReference>
<sequence>KQDDLNLFAFQTLIGLILSPAVSDEAVIDAMKNLASKGLFSSIDALANASVSVVLSCLAHLNYNNKKAGYIIDAAKYIVTNCNSKVPRSFEKLQEIRGVGEKVAALTLLEGFDDDSHAIYGIDSHMYKLFRTYLNWVDIEDTTITMMAIRLKTWLPQHYWKQLNPIFSGLGQLF</sequence>
<feature type="non-terminal residue" evidence="7">
    <location>
        <position position="174"/>
    </location>
</feature>
<evidence type="ECO:0000256" key="5">
    <source>
        <dbReference type="ARBA" id="ARBA00023295"/>
    </source>
</evidence>